<keyword evidence="2" id="KW-0732">Signal</keyword>
<dbReference type="CDD" id="cd02961">
    <property type="entry name" value="PDI_a_family"/>
    <property type="match status" value="1"/>
</dbReference>
<dbReference type="PANTHER" id="PTHR18929:SF240">
    <property type="entry name" value="PROTEIN DISULFIDE-ISOMERASE"/>
    <property type="match status" value="1"/>
</dbReference>
<organism evidence="4 5">
    <name type="scientific">Anaeramoeba ignava</name>
    <name type="common">Anaerobic marine amoeba</name>
    <dbReference type="NCBI Taxonomy" id="1746090"/>
    <lineage>
        <taxon>Eukaryota</taxon>
        <taxon>Metamonada</taxon>
        <taxon>Anaeramoebidae</taxon>
        <taxon>Anaeramoeba</taxon>
    </lineage>
</organism>
<evidence type="ECO:0000313" key="4">
    <source>
        <dbReference type="EMBL" id="KAJ5066858.1"/>
    </source>
</evidence>
<dbReference type="InterPro" id="IPR036249">
    <property type="entry name" value="Thioredoxin-like_sf"/>
</dbReference>
<dbReference type="OMA" id="YKMTPQT"/>
<evidence type="ECO:0000259" key="3">
    <source>
        <dbReference type="PROSITE" id="PS51352"/>
    </source>
</evidence>
<protein>
    <submittedName>
        <fullName evidence="4">Protein disulfide isomerase</fullName>
    </submittedName>
</protein>
<dbReference type="GO" id="GO:0003756">
    <property type="term" value="F:protein disulfide isomerase activity"/>
    <property type="evidence" value="ECO:0007669"/>
    <property type="project" value="TreeGrafter"/>
</dbReference>
<dbReference type="GO" id="GO:0005783">
    <property type="term" value="C:endoplasmic reticulum"/>
    <property type="evidence" value="ECO:0007669"/>
    <property type="project" value="TreeGrafter"/>
</dbReference>
<dbReference type="PROSITE" id="PS51352">
    <property type="entry name" value="THIOREDOXIN_2"/>
    <property type="match status" value="1"/>
</dbReference>
<feature type="chain" id="PRO_5040457213" evidence="2">
    <location>
        <begin position="21"/>
        <end position="478"/>
    </location>
</feature>
<evidence type="ECO:0000313" key="5">
    <source>
        <dbReference type="Proteomes" id="UP001149090"/>
    </source>
</evidence>
<feature type="signal peptide" evidence="2">
    <location>
        <begin position="1"/>
        <end position="20"/>
    </location>
</feature>
<keyword evidence="5" id="KW-1185">Reference proteome</keyword>
<dbReference type="GO" id="GO:0034976">
    <property type="term" value="P:response to endoplasmic reticulum stress"/>
    <property type="evidence" value="ECO:0007669"/>
    <property type="project" value="TreeGrafter"/>
</dbReference>
<dbReference type="Gene3D" id="3.40.30.10">
    <property type="entry name" value="Glutaredoxin"/>
    <property type="match status" value="4"/>
</dbReference>
<accession>A0A9Q0L6E6</accession>
<dbReference type="AlphaFoldDB" id="A0A9Q0L6E6"/>
<dbReference type="PANTHER" id="PTHR18929">
    <property type="entry name" value="PROTEIN DISULFIDE ISOMERASE"/>
    <property type="match status" value="1"/>
</dbReference>
<evidence type="ECO:0000256" key="1">
    <source>
        <dbReference type="ARBA" id="ARBA00006347"/>
    </source>
</evidence>
<keyword evidence="4" id="KW-0413">Isomerase</keyword>
<comment type="caution">
    <text evidence="4">The sequence shown here is derived from an EMBL/GenBank/DDBJ whole genome shotgun (WGS) entry which is preliminary data.</text>
</comment>
<dbReference type="EMBL" id="JAPDFW010000136">
    <property type="protein sequence ID" value="KAJ5066858.1"/>
    <property type="molecule type" value="Genomic_DNA"/>
</dbReference>
<feature type="domain" description="Thioredoxin" evidence="3">
    <location>
        <begin position="345"/>
        <end position="467"/>
    </location>
</feature>
<dbReference type="GO" id="GO:0006457">
    <property type="term" value="P:protein folding"/>
    <property type="evidence" value="ECO:0007669"/>
    <property type="project" value="TreeGrafter"/>
</dbReference>
<name>A0A9Q0L6E6_ANAIG</name>
<dbReference type="Proteomes" id="UP001149090">
    <property type="component" value="Unassembled WGS sequence"/>
</dbReference>
<reference evidence="4" key="1">
    <citation type="submission" date="2022-10" db="EMBL/GenBank/DDBJ databases">
        <title>Novel sulphate-reducing endosymbionts in the free-living metamonad Anaeramoeba.</title>
        <authorList>
            <person name="Jerlstrom-Hultqvist J."/>
            <person name="Cepicka I."/>
            <person name="Gallot-Lavallee L."/>
            <person name="Salas-Leiva D."/>
            <person name="Curtis B.A."/>
            <person name="Zahonova K."/>
            <person name="Pipaliya S."/>
            <person name="Dacks J."/>
            <person name="Roger A.J."/>
        </authorList>
    </citation>
    <scope>NUCLEOTIDE SEQUENCE</scope>
    <source>
        <strain evidence="4">BMAN</strain>
    </source>
</reference>
<evidence type="ECO:0000256" key="2">
    <source>
        <dbReference type="SAM" id="SignalP"/>
    </source>
</evidence>
<sequence length="478" mass="55942">MIKFYLILLISSFFIPSLNCKKSVLDLNDQELEQVVGDYQWMVIYFHSKSSSKSIESLPVFEEVASFLNSSRVGFGMIDASDSQKLRTKYRLLGFPTIKIYKEGEQYDTYFGKRTSKDILQYIRGLIMPFLIQINSAQQAQMFSTSHKLSVIIHKPDCDDLYIEELKNIKDEEEMNEIKIGIVKNKEISEELHVKEFPLVEFYRDFSNKTLFLKSDNIDDLKSFIFKYRNPPYEELTLSNTKKYFSSSKPLSIIFLDFFSKDELLDSIEAISTEFEGEILFTWIEGPELQTFADKYGVFSFPSLVLLDRKNPSNFHRLDNENGKISYERLKDFFSKFLENKLSFSIKSEPIPKNQDSNIIKKVVYSNWDDIIMKPDHDVFLMIYSELCQECKEVSIQFEELAKKLSKTKKLTFAKIDGFKNNLKFDYALSQYPTMVLFTAKNKPKYIVYEGEKTSKSMAEFLKKNVSSKIKIKRNKEL</sequence>
<dbReference type="InterPro" id="IPR013766">
    <property type="entry name" value="Thioredoxin_domain"/>
</dbReference>
<dbReference type="SUPFAM" id="SSF52833">
    <property type="entry name" value="Thioredoxin-like"/>
    <property type="match status" value="4"/>
</dbReference>
<comment type="similarity">
    <text evidence="1">Belongs to the protein disulfide isomerase family.</text>
</comment>
<proteinExistence type="inferred from homology"/>
<dbReference type="Pfam" id="PF13848">
    <property type="entry name" value="Thioredoxin_6"/>
    <property type="match status" value="1"/>
</dbReference>
<dbReference type="Pfam" id="PF00085">
    <property type="entry name" value="Thioredoxin"/>
    <property type="match status" value="2"/>
</dbReference>
<gene>
    <name evidence="4" type="ORF">M0811_03202</name>
</gene>
<dbReference type="OrthoDB" id="427280at2759"/>